<name>A0A382KBN7_9ZZZZ</name>
<reference evidence="1" key="1">
    <citation type="submission" date="2018-05" db="EMBL/GenBank/DDBJ databases">
        <authorList>
            <person name="Lanie J.A."/>
            <person name="Ng W.-L."/>
            <person name="Kazmierczak K.M."/>
            <person name="Andrzejewski T.M."/>
            <person name="Davidsen T.M."/>
            <person name="Wayne K.J."/>
            <person name="Tettelin H."/>
            <person name="Glass J.I."/>
            <person name="Rusch D."/>
            <person name="Podicherti R."/>
            <person name="Tsui H.-C.T."/>
            <person name="Winkler M.E."/>
        </authorList>
    </citation>
    <scope>NUCLEOTIDE SEQUENCE</scope>
</reference>
<sequence length="105" mass="12123">MTAYLELPTENSKPLLKRLARKYIWWKTADEAVQNPERVLTQVMNLGDYADVEELADKVGDSVLRQALVNAEAGQFTERGWAYWHYRLGLAELDDVPPMPVRNFQ</sequence>
<proteinExistence type="predicted"/>
<gene>
    <name evidence="1" type="ORF">METZ01_LOCUS273676</name>
</gene>
<accession>A0A382KBN7</accession>
<organism evidence="1">
    <name type="scientific">marine metagenome</name>
    <dbReference type="NCBI Taxonomy" id="408172"/>
    <lineage>
        <taxon>unclassified sequences</taxon>
        <taxon>metagenomes</taxon>
        <taxon>ecological metagenomes</taxon>
    </lineage>
</organism>
<dbReference type="EMBL" id="UINC01079120">
    <property type="protein sequence ID" value="SVC20822.1"/>
    <property type="molecule type" value="Genomic_DNA"/>
</dbReference>
<evidence type="ECO:0000313" key="1">
    <source>
        <dbReference type="EMBL" id="SVC20822.1"/>
    </source>
</evidence>
<dbReference type="AlphaFoldDB" id="A0A382KBN7"/>
<protein>
    <submittedName>
        <fullName evidence="1">Uncharacterized protein</fullName>
    </submittedName>
</protein>